<feature type="compositionally biased region" description="Polar residues" evidence="1">
    <location>
        <begin position="93"/>
        <end position="117"/>
    </location>
</feature>
<dbReference type="PANTHER" id="PTHR15907">
    <property type="entry name" value="DUF614 FAMILY PROTEIN-RELATED"/>
    <property type="match status" value="1"/>
</dbReference>
<feature type="compositionally biased region" description="Polar residues" evidence="1">
    <location>
        <begin position="21"/>
        <end position="30"/>
    </location>
</feature>
<feature type="compositionally biased region" description="Polar residues" evidence="1">
    <location>
        <begin position="192"/>
        <end position="209"/>
    </location>
</feature>
<feature type="compositionally biased region" description="Basic and acidic residues" evidence="1">
    <location>
        <begin position="1"/>
        <end position="20"/>
    </location>
</feature>
<dbReference type="Pfam" id="PF04749">
    <property type="entry name" value="PLAC8"/>
    <property type="match status" value="1"/>
</dbReference>
<accession>A0A9P4S387</accession>
<evidence type="ECO:0000313" key="3">
    <source>
        <dbReference type="Proteomes" id="UP000799429"/>
    </source>
</evidence>
<feature type="compositionally biased region" description="Pro residues" evidence="1">
    <location>
        <begin position="157"/>
        <end position="166"/>
    </location>
</feature>
<organism evidence="2 3">
    <name type="scientific">Patellaria atrata CBS 101060</name>
    <dbReference type="NCBI Taxonomy" id="1346257"/>
    <lineage>
        <taxon>Eukaryota</taxon>
        <taxon>Fungi</taxon>
        <taxon>Dikarya</taxon>
        <taxon>Ascomycota</taxon>
        <taxon>Pezizomycotina</taxon>
        <taxon>Dothideomycetes</taxon>
        <taxon>Dothideomycetes incertae sedis</taxon>
        <taxon>Patellariales</taxon>
        <taxon>Patellariaceae</taxon>
        <taxon>Patellaria</taxon>
    </lineage>
</organism>
<feature type="compositionally biased region" description="Basic residues" evidence="1">
    <location>
        <begin position="39"/>
        <end position="49"/>
    </location>
</feature>
<sequence length="376" mass="41802">MDSYGPRHADGQRYRPRDTARNNPRFSWQSPREEDSKSHPRNSSHKHLVSHQANGQWRDPAIELQQSPPSHRQSSLSTNHPSTDVQRSDETRSYNTHQTHSQHQPHNTRYSSISQYNGEPPVPPSQSHPAISAPYDPHTAFQQPDIKLKQDHDDRPPIPPLSPGPVPMKSETDRTATRFSVSKSPPAPFSPTHISSPNPIFSPNASTGPNGLPLENHKPGQIAHPNMDMSSPGSRSGWKHSLCSCDDVGTCVTGIFCPCIIYGKTAYRLGQRREKKDPTDLLGWKATNGQCGLMAAACGFWCLFPLIHRTRIRHLYKIEGSVGSDILNACCCCCCATIQNELEVRDREDSVRRWAGPATGAYTSPEQMVYAPPPRS</sequence>
<dbReference type="NCBIfam" id="TIGR01571">
    <property type="entry name" value="A_thal_Cys_rich"/>
    <property type="match status" value="1"/>
</dbReference>
<dbReference type="AlphaFoldDB" id="A0A9P4S387"/>
<evidence type="ECO:0000256" key="1">
    <source>
        <dbReference type="SAM" id="MobiDB-lite"/>
    </source>
</evidence>
<protein>
    <submittedName>
        <fullName evidence="2">PLAC8-domain-containing protein</fullName>
    </submittedName>
</protein>
<feature type="region of interest" description="Disordered" evidence="1">
    <location>
        <begin position="1"/>
        <end position="210"/>
    </location>
</feature>
<feature type="region of interest" description="Disordered" evidence="1">
    <location>
        <begin position="356"/>
        <end position="376"/>
    </location>
</feature>
<dbReference type="Proteomes" id="UP000799429">
    <property type="component" value="Unassembled WGS sequence"/>
</dbReference>
<evidence type="ECO:0000313" key="2">
    <source>
        <dbReference type="EMBL" id="KAF2835381.1"/>
    </source>
</evidence>
<keyword evidence="3" id="KW-1185">Reference proteome</keyword>
<dbReference type="InterPro" id="IPR006461">
    <property type="entry name" value="PLAC_motif_containing"/>
</dbReference>
<proteinExistence type="predicted"/>
<dbReference type="OrthoDB" id="1045822at2759"/>
<comment type="caution">
    <text evidence="2">The sequence shown here is derived from an EMBL/GenBank/DDBJ whole genome shotgun (WGS) entry which is preliminary data.</text>
</comment>
<gene>
    <name evidence="2" type="ORF">M501DRAFT_1019902</name>
</gene>
<dbReference type="EMBL" id="MU006109">
    <property type="protein sequence ID" value="KAF2835381.1"/>
    <property type="molecule type" value="Genomic_DNA"/>
</dbReference>
<reference evidence="2" key="1">
    <citation type="journal article" date="2020" name="Stud. Mycol.">
        <title>101 Dothideomycetes genomes: a test case for predicting lifestyles and emergence of pathogens.</title>
        <authorList>
            <person name="Haridas S."/>
            <person name="Albert R."/>
            <person name="Binder M."/>
            <person name="Bloem J."/>
            <person name="Labutti K."/>
            <person name="Salamov A."/>
            <person name="Andreopoulos B."/>
            <person name="Baker S."/>
            <person name="Barry K."/>
            <person name="Bills G."/>
            <person name="Bluhm B."/>
            <person name="Cannon C."/>
            <person name="Castanera R."/>
            <person name="Culley D."/>
            <person name="Daum C."/>
            <person name="Ezra D."/>
            <person name="Gonzalez J."/>
            <person name="Henrissat B."/>
            <person name="Kuo A."/>
            <person name="Liang C."/>
            <person name="Lipzen A."/>
            <person name="Lutzoni F."/>
            <person name="Magnuson J."/>
            <person name="Mondo S."/>
            <person name="Nolan M."/>
            <person name="Ohm R."/>
            <person name="Pangilinan J."/>
            <person name="Park H.-J."/>
            <person name="Ramirez L."/>
            <person name="Alfaro M."/>
            <person name="Sun H."/>
            <person name="Tritt A."/>
            <person name="Yoshinaga Y."/>
            <person name="Zwiers L.-H."/>
            <person name="Turgeon B."/>
            <person name="Goodwin S."/>
            <person name="Spatafora J."/>
            <person name="Crous P."/>
            <person name="Grigoriev I."/>
        </authorList>
    </citation>
    <scope>NUCLEOTIDE SEQUENCE</scope>
    <source>
        <strain evidence="2">CBS 101060</strain>
    </source>
</reference>
<feature type="compositionally biased region" description="Polar residues" evidence="1">
    <location>
        <begin position="64"/>
        <end position="85"/>
    </location>
</feature>
<feature type="compositionally biased region" description="Basic and acidic residues" evidence="1">
    <location>
        <begin position="146"/>
        <end position="156"/>
    </location>
</feature>
<name>A0A9P4S387_9PEZI</name>